<dbReference type="InterPro" id="IPR046981">
    <property type="entry name" value="G1P_cyt_trans"/>
</dbReference>
<accession>Q7V0Q2</accession>
<dbReference type="KEGG" id="pmm:PMM1204"/>
<evidence type="ECO:0000313" key="2">
    <source>
        <dbReference type="EMBL" id="CAE19663.1"/>
    </source>
</evidence>
<dbReference type="HOGENOM" id="CLU_029499_10_0_3"/>
<sequence>MKAVILAGGLGTRLSEETTIKPKPMIEIGGLPILWHIMKIYSCYGIKEFIICCGYKGYLIKEYFANYYLHSRDFTVDLQKNSITTHNVDSEDWKVTLVDTGKDTLTGGRLARVKEYIGNETFCFTYGDGLADVNISKLIDFHFKKGRKATLTAVQPPGRFGSLAFERGRVLGFNEKPKGDGNWINGGFFVLQPETIDFIENDFCSWEQKPMQKLAELNQLSAFHHSGFWQPMDTLRDKMVLQDLWESNKAPWKIW</sequence>
<keyword evidence="2" id="KW-0808">Transferase</keyword>
<dbReference type="NCBIfam" id="TIGR02623">
    <property type="entry name" value="G1P_cyt_trans"/>
    <property type="match status" value="1"/>
</dbReference>
<feature type="domain" description="Nucleotidyl transferase" evidence="1">
    <location>
        <begin position="2"/>
        <end position="212"/>
    </location>
</feature>
<dbReference type="STRING" id="59919.PMM1204"/>
<evidence type="ECO:0000313" key="3">
    <source>
        <dbReference type="Proteomes" id="UP000001026"/>
    </source>
</evidence>
<dbReference type="Pfam" id="PF00483">
    <property type="entry name" value="NTP_transferase"/>
    <property type="match status" value="1"/>
</dbReference>
<dbReference type="InterPro" id="IPR029044">
    <property type="entry name" value="Nucleotide-diphossugar_trans"/>
</dbReference>
<keyword evidence="2" id="KW-0548">Nucleotidyltransferase</keyword>
<dbReference type="CDD" id="cd02524">
    <property type="entry name" value="G1P_cytidylyltransferase"/>
    <property type="match status" value="1"/>
</dbReference>
<dbReference type="OrthoDB" id="9801899at2"/>
<dbReference type="RefSeq" id="WP_011132838.1">
    <property type="nucleotide sequence ID" value="NC_005072.1"/>
</dbReference>
<dbReference type="AlphaFoldDB" id="Q7V0Q2"/>
<dbReference type="EMBL" id="BX548174">
    <property type="protein sequence ID" value="CAE19663.1"/>
    <property type="molecule type" value="Genomic_DNA"/>
</dbReference>
<dbReference type="Gene3D" id="3.90.550.10">
    <property type="entry name" value="Spore Coat Polysaccharide Biosynthesis Protein SpsA, Chain A"/>
    <property type="match status" value="1"/>
</dbReference>
<protein>
    <submittedName>
        <fullName evidence="2">Glucose-1-phosphate cytidylyltransferase</fullName>
        <ecNumber evidence="2">2.7.7.33</ecNumber>
    </submittedName>
</protein>
<dbReference type="PANTHER" id="PTHR47183">
    <property type="entry name" value="GLUCOSE-1-PHOSPHATE CYTIDYLYLTRANSFERASE-RELATED"/>
    <property type="match status" value="1"/>
</dbReference>
<dbReference type="GO" id="GO:0009243">
    <property type="term" value="P:O antigen biosynthetic process"/>
    <property type="evidence" value="ECO:0007669"/>
    <property type="project" value="InterPro"/>
</dbReference>
<dbReference type="PANTHER" id="PTHR47183:SF1">
    <property type="entry name" value="GLUCOSE-1-PHOSPHATE CYTIDYLYLTRANSFERASE"/>
    <property type="match status" value="1"/>
</dbReference>
<dbReference type="EC" id="2.7.7.33" evidence="2"/>
<organism evidence="2 3">
    <name type="scientific">Prochlorococcus marinus subsp. pastoris (strain CCMP1986 / NIES-2087 / MED4)</name>
    <dbReference type="NCBI Taxonomy" id="59919"/>
    <lineage>
        <taxon>Bacteria</taxon>
        <taxon>Bacillati</taxon>
        <taxon>Cyanobacteriota</taxon>
        <taxon>Cyanophyceae</taxon>
        <taxon>Synechococcales</taxon>
        <taxon>Prochlorococcaceae</taxon>
        <taxon>Prochlorococcus</taxon>
    </lineage>
</organism>
<dbReference type="InterPro" id="IPR013446">
    <property type="entry name" value="G1P_cyt_trans-like"/>
</dbReference>
<gene>
    <name evidence="2" type="primary">ddhA</name>
    <name evidence="2" type="synonym">rfbF</name>
    <name evidence="2" type="ordered locus">PMM1204</name>
</gene>
<evidence type="ECO:0000259" key="1">
    <source>
        <dbReference type="Pfam" id="PF00483"/>
    </source>
</evidence>
<dbReference type="GO" id="GO:0047343">
    <property type="term" value="F:glucose-1-phosphate cytidylyltransferase activity"/>
    <property type="evidence" value="ECO:0007669"/>
    <property type="project" value="UniProtKB-EC"/>
</dbReference>
<dbReference type="SUPFAM" id="SSF53448">
    <property type="entry name" value="Nucleotide-diphospho-sugar transferases"/>
    <property type="match status" value="1"/>
</dbReference>
<dbReference type="eggNOG" id="COG1208">
    <property type="taxonomic scope" value="Bacteria"/>
</dbReference>
<reference evidence="2 3" key="1">
    <citation type="journal article" date="2003" name="Nature">
        <title>Genome divergence in two Prochlorococcus ecotypes reflects oceanic niche differentiation.</title>
        <authorList>
            <person name="Rocap G."/>
            <person name="Larimer F.W."/>
            <person name="Lamerdin J.E."/>
            <person name="Malfatti S."/>
            <person name="Chain P."/>
            <person name="Ahlgren N.A."/>
            <person name="Arellano A."/>
            <person name="Coleman M."/>
            <person name="Hauser L."/>
            <person name="Hess W.R."/>
            <person name="Johnson Z.I."/>
            <person name="Land M.L."/>
            <person name="Lindell D."/>
            <person name="Post A.F."/>
            <person name="Regala W."/>
            <person name="Shah M."/>
            <person name="Shaw S.L."/>
            <person name="Steglich C."/>
            <person name="Sullivan M.B."/>
            <person name="Ting C.S."/>
            <person name="Tolonen A."/>
            <person name="Webb E.A."/>
            <person name="Zinser E.R."/>
            <person name="Chisholm S.W."/>
        </authorList>
    </citation>
    <scope>NUCLEOTIDE SEQUENCE [LARGE SCALE GENOMIC DNA]</scope>
    <source>
        <strain evidence="3">CCMP1986 / NIES-2087 / MED4</strain>
    </source>
</reference>
<dbReference type="InterPro" id="IPR005835">
    <property type="entry name" value="NTP_transferase_dom"/>
</dbReference>
<dbReference type="Proteomes" id="UP000001026">
    <property type="component" value="Chromosome"/>
</dbReference>
<proteinExistence type="predicted"/>
<name>Q7V0Q2_PROMP</name>